<dbReference type="Gene3D" id="6.10.250.690">
    <property type="match status" value="1"/>
</dbReference>
<dbReference type="SMART" id="SM00862">
    <property type="entry name" value="Trans_reg_C"/>
    <property type="match status" value="1"/>
</dbReference>
<dbReference type="AlphaFoldDB" id="A0A644YP84"/>
<dbReference type="InterPro" id="IPR001789">
    <property type="entry name" value="Sig_transdc_resp-reg_receiver"/>
</dbReference>
<dbReference type="InterPro" id="IPR036388">
    <property type="entry name" value="WH-like_DNA-bd_sf"/>
</dbReference>
<dbReference type="GO" id="GO:0032993">
    <property type="term" value="C:protein-DNA complex"/>
    <property type="evidence" value="ECO:0007669"/>
    <property type="project" value="TreeGrafter"/>
</dbReference>
<sequence length="228" mass="25713">MNNNPHIVVIDDEIQIRKLLNITLSSAGYYISEAGTGKEGMQLAAIRPPDLLILDLGLPDNDGKEILRQIRDWYSAPVIILSVRDSEEEIVQALDLGANDYLIKPFRTGELLARIRSCLRHSATQEQSTIIKSGSLSIDLSSRVVKKNNVSVKLTATEYSLLSLLARNDNKVLTHQFILKEIWGPSYIEQSQYLRVFIGQIRKKIEDDPNHPLIILTEPSIGYRFVCD</sequence>
<dbReference type="Pfam" id="PF00486">
    <property type="entry name" value="Trans_reg_C"/>
    <property type="match status" value="1"/>
</dbReference>
<evidence type="ECO:0000313" key="4">
    <source>
        <dbReference type="EMBL" id="MPM30405.1"/>
    </source>
</evidence>
<dbReference type="PANTHER" id="PTHR48111:SF50">
    <property type="entry name" value="KDP OPERON TRANSCRIPTIONAL REGULATORY PROTEIN KDPE"/>
    <property type="match status" value="1"/>
</dbReference>
<dbReference type="EMBL" id="VSSQ01005777">
    <property type="protein sequence ID" value="MPM30405.1"/>
    <property type="molecule type" value="Genomic_DNA"/>
</dbReference>
<evidence type="ECO:0000256" key="1">
    <source>
        <dbReference type="ARBA" id="ARBA00023125"/>
    </source>
</evidence>
<dbReference type="Gene3D" id="3.40.50.2300">
    <property type="match status" value="1"/>
</dbReference>
<dbReference type="Pfam" id="PF00072">
    <property type="entry name" value="Response_reg"/>
    <property type="match status" value="1"/>
</dbReference>
<evidence type="ECO:0000259" key="2">
    <source>
        <dbReference type="PROSITE" id="PS50110"/>
    </source>
</evidence>
<dbReference type="PROSITE" id="PS51755">
    <property type="entry name" value="OMPR_PHOB"/>
    <property type="match status" value="1"/>
</dbReference>
<dbReference type="PROSITE" id="PS50110">
    <property type="entry name" value="RESPONSE_REGULATORY"/>
    <property type="match status" value="1"/>
</dbReference>
<protein>
    <submittedName>
        <fullName evidence="4">Transcriptional regulatory protein KdpE</fullName>
    </submittedName>
</protein>
<dbReference type="CDD" id="cd00383">
    <property type="entry name" value="trans_reg_C"/>
    <property type="match status" value="1"/>
</dbReference>
<feature type="domain" description="OmpR/PhoB-type" evidence="3">
    <location>
        <begin position="128"/>
        <end position="227"/>
    </location>
</feature>
<name>A0A644YP84_9ZZZZ</name>
<organism evidence="4">
    <name type="scientific">bioreactor metagenome</name>
    <dbReference type="NCBI Taxonomy" id="1076179"/>
    <lineage>
        <taxon>unclassified sequences</taxon>
        <taxon>metagenomes</taxon>
        <taxon>ecological metagenomes</taxon>
    </lineage>
</organism>
<dbReference type="InterPro" id="IPR001867">
    <property type="entry name" value="OmpR/PhoB-type_DNA-bd"/>
</dbReference>
<dbReference type="GO" id="GO:0006355">
    <property type="term" value="P:regulation of DNA-templated transcription"/>
    <property type="evidence" value="ECO:0007669"/>
    <property type="project" value="InterPro"/>
</dbReference>
<dbReference type="SUPFAM" id="SSF52172">
    <property type="entry name" value="CheY-like"/>
    <property type="match status" value="1"/>
</dbReference>
<dbReference type="GO" id="GO:0005829">
    <property type="term" value="C:cytosol"/>
    <property type="evidence" value="ECO:0007669"/>
    <property type="project" value="TreeGrafter"/>
</dbReference>
<dbReference type="PANTHER" id="PTHR48111">
    <property type="entry name" value="REGULATOR OF RPOS"/>
    <property type="match status" value="1"/>
</dbReference>
<dbReference type="Gene3D" id="1.10.10.10">
    <property type="entry name" value="Winged helix-like DNA-binding domain superfamily/Winged helix DNA-binding domain"/>
    <property type="match status" value="1"/>
</dbReference>
<comment type="caution">
    <text evidence="4">The sequence shown here is derived from an EMBL/GenBank/DDBJ whole genome shotgun (WGS) entry which is preliminary data.</text>
</comment>
<proteinExistence type="predicted"/>
<reference evidence="4" key="1">
    <citation type="submission" date="2019-08" db="EMBL/GenBank/DDBJ databases">
        <authorList>
            <person name="Kucharzyk K."/>
            <person name="Murdoch R.W."/>
            <person name="Higgins S."/>
            <person name="Loffler F."/>
        </authorList>
    </citation>
    <scope>NUCLEOTIDE SEQUENCE</scope>
</reference>
<dbReference type="InterPro" id="IPR011006">
    <property type="entry name" value="CheY-like_superfamily"/>
</dbReference>
<evidence type="ECO:0000259" key="3">
    <source>
        <dbReference type="PROSITE" id="PS51755"/>
    </source>
</evidence>
<dbReference type="SMART" id="SM00448">
    <property type="entry name" value="REC"/>
    <property type="match status" value="1"/>
</dbReference>
<dbReference type="GO" id="GO:0000156">
    <property type="term" value="F:phosphorelay response regulator activity"/>
    <property type="evidence" value="ECO:0007669"/>
    <property type="project" value="TreeGrafter"/>
</dbReference>
<feature type="domain" description="Response regulatory" evidence="2">
    <location>
        <begin position="6"/>
        <end position="119"/>
    </location>
</feature>
<dbReference type="GO" id="GO:0000976">
    <property type="term" value="F:transcription cis-regulatory region binding"/>
    <property type="evidence" value="ECO:0007669"/>
    <property type="project" value="TreeGrafter"/>
</dbReference>
<accession>A0A644YP84</accession>
<gene>
    <name evidence="4" type="primary">kdpE_17</name>
    <name evidence="4" type="ORF">SDC9_76954</name>
</gene>
<dbReference type="InterPro" id="IPR039420">
    <property type="entry name" value="WalR-like"/>
</dbReference>
<keyword evidence="1" id="KW-0238">DNA-binding</keyword>
<dbReference type="CDD" id="cd17620">
    <property type="entry name" value="REC_OmpR_KdpE-like"/>
    <property type="match status" value="1"/>
</dbReference>